<dbReference type="NCBIfam" id="NF009520">
    <property type="entry name" value="PRK12881.1"/>
    <property type="match status" value="1"/>
</dbReference>
<proteinExistence type="inferred from homology"/>
<dbReference type="Pfam" id="PF00330">
    <property type="entry name" value="Aconitase"/>
    <property type="match status" value="1"/>
</dbReference>
<keyword evidence="6" id="KW-0004">4Fe-4S</keyword>
<evidence type="ECO:0000256" key="11">
    <source>
        <dbReference type="ARBA" id="ARBA00031081"/>
    </source>
</evidence>
<organism evidence="15 16">
    <name type="scientific">Roseomonas haemaphysalidis</name>
    <dbReference type="NCBI Taxonomy" id="2768162"/>
    <lineage>
        <taxon>Bacteria</taxon>
        <taxon>Pseudomonadati</taxon>
        <taxon>Pseudomonadota</taxon>
        <taxon>Alphaproteobacteria</taxon>
        <taxon>Acetobacterales</taxon>
        <taxon>Roseomonadaceae</taxon>
        <taxon>Roseomonas</taxon>
    </lineage>
</organism>
<reference evidence="15 16" key="1">
    <citation type="submission" date="2020-09" db="EMBL/GenBank/DDBJ databases">
        <title>Roseomonas.</title>
        <authorList>
            <person name="Zhu W."/>
        </authorList>
    </citation>
    <scope>NUCLEOTIDE SEQUENCE [LARGE SCALE GENOMIC DNA]</scope>
    <source>
        <strain evidence="15 16">573</strain>
    </source>
</reference>
<dbReference type="InterPro" id="IPR001030">
    <property type="entry name" value="Acoase/IPM_deHydtase_lsu_aba"/>
</dbReference>
<evidence type="ECO:0000259" key="13">
    <source>
        <dbReference type="Pfam" id="PF00330"/>
    </source>
</evidence>
<dbReference type="EC" id="4.2.1.3" evidence="4"/>
<evidence type="ECO:0000256" key="8">
    <source>
        <dbReference type="ARBA" id="ARBA00023004"/>
    </source>
</evidence>
<keyword evidence="16" id="KW-1185">Reference proteome</keyword>
<dbReference type="Gene3D" id="6.10.190.10">
    <property type="match status" value="1"/>
</dbReference>
<evidence type="ECO:0000256" key="2">
    <source>
        <dbReference type="ARBA" id="ARBA00004717"/>
    </source>
</evidence>
<evidence type="ECO:0000256" key="10">
    <source>
        <dbReference type="ARBA" id="ARBA00023501"/>
    </source>
</evidence>
<dbReference type="EMBL" id="JACTNG010000002">
    <property type="protein sequence ID" value="MBO1078432.1"/>
    <property type="molecule type" value="Genomic_DNA"/>
</dbReference>
<protein>
    <recommendedName>
        <fullName evidence="5">Aconitate hydratase A</fullName>
        <ecNumber evidence="4">4.2.1.3</ecNumber>
    </recommendedName>
    <alternativeName>
        <fullName evidence="12">Iron-responsive protein-like</fullName>
    </alternativeName>
    <alternativeName>
        <fullName evidence="11">RNA-binding protein</fullName>
    </alternativeName>
</protein>
<dbReference type="InterPro" id="IPR015931">
    <property type="entry name" value="Acnase/IPM_dHydase_lsu_aba_1/3"/>
</dbReference>
<feature type="domain" description="Aconitase/3-isopropylmalate dehydratase large subunit alpha/beta/alpha" evidence="13">
    <location>
        <begin position="77"/>
        <end position="548"/>
    </location>
</feature>
<dbReference type="Gene3D" id="3.30.499.10">
    <property type="entry name" value="Aconitase, domain 3"/>
    <property type="match status" value="2"/>
</dbReference>
<dbReference type="SUPFAM" id="SSF53732">
    <property type="entry name" value="Aconitase iron-sulfur domain"/>
    <property type="match status" value="1"/>
</dbReference>
<evidence type="ECO:0000256" key="7">
    <source>
        <dbReference type="ARBA" id="ARBA00022723"/>
    </source>
</evidence>
<dbReference type="InterPro" id="IPR000573">
    <property type="entry name" value="AconitaseA/IPMdHydase_ssu_swvl"/>
</dbReference>
<evidence type="ECO:0000256" key="12">
    <source>
        <dbReference type="ARBA" id="ARBA00031977"/>
    </source>
</evidence>
<dbReference type="Gene3D" id="3.20.19.10">
    <property type="entry name" value="Aconitase, domain 4"/>
    <property type="match status" value="1"/>
</dbReference>
<accession>A0ABS3KLV4</accession>
<dbReference type="PANTHER" id="PTHR11670">
    <property type="entry name" value="ACONITASE/IRON-RESPONSIVE ELEMENT FAMILY MEMBER"/>
    <property type="match status" value="1"/>
</dbReference>
<gene>
    <name evidence="15" type="primary">acnA</name>
    <name evidence="15" type="ORF">IAI61_05275</name>
</gene>
<comment type="pathway">
    <text evidence="2">Carbohydrate metabolism; tricarboxylic acid cycle; isocitrate from oxaloacetate: step 2/2.</text>
</comment>
<evidence type="ECO:0000313" key="15">
    <source>
        <dbReference type="EMBL" id="MBO1078432.1"/>
    </source>
</evidence>
<evidence type="ECO:0000256" key="1">
    <source>
        <dbReference type="ARBA" id="ARBA00001966"/>
    </source>
</evidence>
<dbReference type="Pfam" id="PF00694">
    <property type="entry name" value="Aconitase_C"/>
    <property type="match status" value="1"/>
</dbReference>
<sequence length="898" mass="94171">MADDAAALVPTRWLEGIFGRRRCIDLPAVAGGPAVLARMPWCHRVLLENVMRQPEAAVRAAGRLALLDFLDTGVSEAEIPFAPGRILMHDTTCGPALVDIAAMRDVLAQAGGDPARLNPAVPVATSTDHSLPVDVAARPDAVRINMANEMARNAERYRFMKWAAGMVSGFQVFPPGTGIMHTINLERLASVVATEWRDGEAWAVPDTLVGTDSHTPMVNGIGVLGWGVGGIEAEGVMFDVPVSLRVPEVIGVRLEGALPEGSLATDLALAVTQMLRAAGVSGEFVEFFGPGVGRLTAGQRAVVANMAPEYGATTGVFPIDDMTLRYLRDTGRDAAQVALVEGYARAQGLWHEPSQAPRYTRVLALDLAGIGPSLAGPHRPQDRLAPAGVPAALRAAGIDPAAGEVAGLPPDAVAIAAITSCTNTTDLGLLVAAGLVARRALALGLGVPGWVKTSLTPGSPSAERRLRRVGLLQELETLGFGIAGYGCATCIGNSGPLLPAVAEAVQRDGLRPVAVLSGNRNFPGRVHAQIDAALLASPPMVVAYAIAGRAALDISRDVLGEAVDGRPVRLADLWPTAGEIDALTAAASEPGDIAASAAEADRSADWATLQAPGLARFPWDRASTYLRPPPFVNFGPAEAAEASLVAHPLLVLGDDITTDHISPAGAIPARSDAAAWLVEHGENPADLNVYASRRGNWEVMLRGLFTNKAAVNHLLPSRAAGQSVFAPTGEVMPVWQAAARYAEGRLPVVIIAGERYGTGSSRDWAAKGAQLLGVRAVLANSFERIHRSNLVGMGVLPLRLPEGWRFDTMGLEAGDRIEVLLSSAVLTPRAAVPIILHRKDGDARHGTAMALLDTTREVNLIRAGGIIPTILRRALKDGAPGVVEKGEPRWSGTSFGRN</sequence>
<comment type="cofactor">
    <cofactor evidence="1">
        <name>[4Fe-4S] cluster</name>
        <dbReference type="ChEBI" id="CHEBI:49883"/>
    </cofactor>
</comment>
<feature type="domain" description="Aconitase A/isopropylmalate dehydratase small subunit swivel" evidence="14">
    <location>
        <begin position="678"/>
        <end position="802"/>
    </location>
</feature>
<evidence type="ECO:0000256" key="4">
    <source>
        <dbReference type="ARBA" id="ARBA00012926"/>
    </source>
</evidence>
<comment type="caution">
    <text evidence="15">The sequence shown here is derived from an EMBL/GenBank/DDBJ whole genome shotgun (WGS) entry which is preliminary data.</text>
</comment>
<keyword evidence="9" id="KW-0411">Iron-sulfur</keyword>
<dbReference type="InterPro" id="IPR006249">
    <property type="entry name" value="Aconitase/IRP2"/>
</dbReference>
<name>A0ABS3KLV4_9PROT</name>
<dbReference type="PROSITE" id="PS01244">
    <property type="entry name" value="ACONITASE_2"/>
    <property type="match status" value="1"/>
</dbReference>
<comment type="catalytic activity">
    <reaction evidence="10">
        <text>citrate = D-threo-isocitrate</text>
        <dbReference type="Rhea" id="RHEA:10336"/>
        <dbReference type="ChEBI" id="CHEBI:15562"/>
        <dbReference type="ChEBI" id="CHEBI:16947"/>
        <dbReference type="EC" id="4.2.1.3"/>
    </reaction>
</comment>
<evidence type="ECO:0000256" key="3">
    <source>
        <dbReference type="ARBA" id="ARBA00007185"/>
    </source>
</evidence>
<evidence type="ECO:0000259" key="14">
    <source>
        <dbReference type="Pfam" id="PF00694"/>
    </source>
</evidence>
<evidence type="ECO:0000256" key="9">
    <source>
        <dbReference type="ARBA" id="ARBA00023014"/>
    </source>
</evidence>
<dbReference type="PRINTS" id="PR00415">
    <property type="entry name" value="ACONITASE"/>
</dbReference>
<dbReference type="InterPro" id="IPR036008">
    <property type="entry name" value="Aconitase_4Fe-4S_dom"/>
</dbReference>
<comment type="similarity">
    <text evidence="3">Belongs to the aconitase/IPM isomerase family.</text>
</comment>
<keyword evidence="8" id="KW-0408">Iron</keyword>
<dbReference type="InterPro" id="IPR015928">
    <property type="entry name" value="Aconitase/3IPM_dehydase_swvl"/>
</dbReference>
<dbReference type="Proteomes" id="UP001518989">
    <property type="component" value="Unassembled WGS sequence"/>
</dbReference>
<evidence type="ECO:0000256" key="5">
    <source>
        <dbReference type="ARBA" id="ARBA00019378"/>
    </source>
</evidence>
<dbReference type="NCBIfam" id="NF006757">
    <property type="entry name" value="PRK09277.1"/>
    <property type="match status" value="1"/>
</dbReference>
<dbReference type="RefSeq" id="WP_207415855.1">
    <property type="nucleotide sequence ID" value="NZ_CP061178.1"/>
</dbReference>
<evidence type="ECO:0000313" key="16">
    <source>
        <dbReference type="Proteomes" id="UP001518989"/>
    </source>
</evidence>
<dbReference type="PROSITE" id="PS00450">
    <property type="entry name" value="ACONITASE_1"/>
    <property type="match status" value="1"/>
</dbReference>
<keyword evidence="7" id="KW-0479">Metal-binding</keyword>
<dbReference type="SUPFAM" id="SSF52016">
    <property type="entry name" value="LeuD/IlvD-like"/>
    <property type="match status" value="1"/>
</dbReference>
<dbReference type="InterPro" id="IPR018136">
    <property type="entry name" value="Aconitase_4Fe-4S_BS"/>
</dbReference>
<evidence type="ECO:0000256" key="6">
    <source>
        <dbReference type="ARBA" id="ARBA00022485"/>
    </source>
</evidence>